<dbReference type="InterPro" id="IPR001130">
    <property type="entry name" value="TatD-like"/>
</dbReference>
<dbReference type="GO" id="GO:0046872">
    <property type="term" value="F:metal ion binding"/>
    <property type="evidence" value="ECO:0007669"/>
    <property type="project" value="UniProtKB-KW"/>
</dbReference>
<protein>
    <submittedName>
        <fullName evidence="5">Deoxyribonuclease Tat-D</fullName>
    </submittedName>
</protein>
<evidence type="ECO:0000256" key="2">
    <source>
        <dbReference type="ARBA" id="ARBA00022722"/>
    </source>
</evidence>
<dbReference type="GO" id="GO:0005829">
    <property type="term" value="C:cytosol"/>
    <property type="evidence" value="ECO:0007669"/>
    <property type="project" value="TreeGrafter"/>
</dbReference>
<organism evidence="5 6">
    <name type="scientific">Candida glabrata</name>
    <name type="common">Yeast</name>
    <name type="synonym">Torulopsis glabrata</name>
    <dbReference type="NCBI Taxonomy" id="5478"/>
    <lineage>
        <taxon>Eukaryota</taxon>
        <taxon>Fungi</taxon>
        <taxon>Dikarya</taxon>
        <taxon>Ascomycota</taxon>
        <taxon>Saccharomycotina</taxon>
        <taxon>Saccharomycetes</taxon>
        <taxon>Saccharomycetales</taxon>
        <taxon>Saccharomycetaceae</taxon>
        <taxon>Nakaseomyces</taxon>
    </lineage>
</organism>
<sequence length="384" mass="44171">MSIARRMRFYDIALNLTDPMFFGVYRGKQKHEPDTYELLHRAYDAGVHASMVTGSSIEGSIDAISLVKRLSHKDHIQMKLFYTVGVHPCTVNEFMAHTMDGAFDIHEASNDPDHNDRLYRQVIENPQLAVPKLRELHLLQEKAMHDPHFRAVGEIGLDYDRLNYSSKEMQMLFFEEQLKIACMAAPSKPLFLHMRNCAADFISILRKFINGFTDTEDTFNWIQIAPHRNIKHGSTYYKLDPTVKFVVHSFTDSLEDMKELLALSPNCYIGINGCSLRDQTNIESVRQLPLERLLLETDAPWCEIRPSHASSAYLQGYDGSRYKHVKKEKLDECLRKDETNVLVKSRNEPCNMEQVAVVVANIKELPVEEVAERAWENSCDIYGL</sequence>
<dbReference type="InterPro" id="IPR050891">
    <property type="entry name" value="TatD-type_Hydrolase"/>
</dbReference>
<comment type="caution">
    <text evidence="5">The sequence shown here is derived from an EMBL/GenBank/DDBJ whole genome shotgun (WGS) entry which is preliminary data.</text>
</comment>
<dbReference type="PANTHER" id="PTHR10060:SF15">
    <property type="entry name" value="DEOXYRIBONUCLEASE TATDN1"/>
    <property type="match status" value="1"/>
</dbReference>
<keyword evidence="4" id="KW-0378">Hydrolase</keyword>
<dbReference type="GO" id="GO:0008296">
    <property type="term" value="F:3'-5'-DNA exonuclease activity"/>
    <property type="evidence" value="ECO:0007669"/>
    <property type="project" value="EnsemblFungi"/>
</dbReference>
<dbReference type="GO" id="GO:0034599">
    <property type="term" value="P:cellular response to oxidative stress"/>
    <property type="evidence" value="ECO:0007669"/>
    <property type="project" value="EnsemblFungi"/>
</dbReference>
<dbReference type="SUPFAM" id="SSF51556">
    <property type="entry name" value="Metallo-dependent hydrolases"/>
    <property type="match status" value="1"/>
</dbReference>
<evidence type="ECO:0000256" key="4">
    <source>
        <dbReference type="ARBA" id="ARBA00022801"/>
    </source>
</evidence>
<dbReference type="Gene3D" id="3.20.20.140">
    <property type="entry name" value="Metal-dependent hydrolases"/>
    <property type="match status" value="1"/>
</dbReference>
<evidence type="ECO:0000313" key="5">
    <source>
        <dbReference type="EMBL" id="KTA97687.1"/>
    </source>
</evidence>
<dbReference type="PROSITE" id="PS01091">
    <property type="entry name" value="TATD_3"/>
    <property type="match status" value="1"/>
</dbReference>
<dbReference type="VEuPathDB" id="FungiDB:CAGL0A04279g"/>
<dbReference type="GO" id="GO:0006309">
    <property type="term" value="P:apoptotic DNA fragmentation"/>
    <property type="evidence" value="ECO:0007669"/>
    <property type="project" value="EnsemblFungi"/>
</dbReference>
<dbReference type="AlphaFoldDB" id="A0A0W0CN41"/>
<proteinExistence type="inferred from homology"/>
<dbReference type="PANTHER" id="PTHR10060">
    <property type="entry name" value="TATD FAMILY DEOXYRIBONUCLEASE"/>
    <property type="match status" value="1"/>
</dbReference>
<keyword evidence="2" id="KW-0540">Nuclease</keyword>
<comment type="similarity">
    <text evidence="1">Belongs to the metallo-dependent hydrolases superfamily. TatD-type hydrolase family.</text>
</comment>
<dbReference type="GO" id="GO:0004519">
    <property type="term" value="F:endonuclease activity"/>
    <property type="evidence" value="ECO:0007669"/>
    <property type="project" value="EnsemblFungi"/>
</dbReference>
<dbReference type="VEuPathDB" id="FungiDB:GW608_A04103"/>
<dbReference type="Pfam" id="PF01026">
    <property type="entry name" value="TatD_DNase"/>
    <property type="match status" value="1"/>
</dbReference>
<dbReference type="CDD" id="cd01310">
    <property type="entry name" value="TatD_DNAse"/>
    <property type="match status" value="1"/>
</dbReference>
<dbReference type="Proteomes" id="UP000054886">
    <property type="component" value="Unassembled WGS sequence"/>
</dbReference>
<dbReference type="VEuPathDB" id="FungiDB:B1J91_A04279g"/>
<reference evidence="5 6" key="1">
    <citation type="submission" date="2015-10" db="EMBL/GenBank/DDBJ databases">
        <title>Draft genomes sequences of Candida glabrata isolates 1A, 1B, 2A, 2B, 3A and 3B.</title>
        <authorList>
            <person name="Haavelsrud O.E."/>
            <person name="Gaustad P."/>
        </authorList>
    </citation>
    <scope>NUCLEOTIDE SEQUENCE [LARGE SCALE GENOMIC DNA]</scope>
    <source>
        <strain evidence="5">910700640</strain>
    </source>
</reference>
<dbReference type="VEuPathDB" id="FungiDB:GVI51_A04125"/>
<accession>A0A0W0CN41</accession>
<evidence type="ECO:0000313" key="6">
    <source>
        <dbReference type="Proteomes" id="UP000054886"/>
    </source>
</evidence>
<name>A0A0W0CN41_CANGB</name>
<gene>
    <name evidence="5" type="ORF">AO440_000124</name>
</gene>
<evidence type="ECO:0000256" key="3">
    <source>
        <dbReference type="ARBA" id="ARBA00022723"/>
    </source>
</evidence>
<keyword evidence="3" id="KW-0479">Metal-binding</keyword>
<dbReference type="EMBL" id="LLZZ01000157">
    <property type="protein sequence ID" value="KTA97687.1"/>
    <property type="molecule type" value="Genomic_DNA"/>
</dbReference>
<dbReference type="InterPro" id="IPR018228">
    <property type="entry name" value="DNase_TatD-rel_CS"/>
</dbReference>
<evidence type="ECO:0000256" key="1">
    <source>
        <dbReference type="ARBA" id="ARBA00009275"/>
    </source>
</evidence>
<dbReference type="InterPro" id="IPR032466">
    <property type="entry name" value="Metal_Hydrolase"/>
</dbReference>
<dbReference type="VEuPathDB" id="FungiDB:GWK60_A04169"/>